<evidence type="ECO:0000313" key="14">
    <source>
        <dbReference type="Proteomes" id="UP000509510"/>
    </source>
</evidence>
<evidence type="ECO:0000256" key="1">
    <source>
        <dbReference type="ARBA" id="ARBA00005443"/>
    </source>
</evidence>
<feature type="compositionally biased region" description="Basic and acidic residues" evidence="11">
    <location>
        <begin position="182"/>
        <end position="196"/>
    </location>
</feature>
<keyword evidence="2 10" id="KW-0813">Transport</keyword>
<dbReference type="PANTHER" id="PTHR23058:SF0">
    <property type="entry name" value="PEROXISOMAL MEMBRANE PROTEIN PEX14"/>
    <property type="match status" value="1"/>
</dbReference>
<evidence type="ECO:0000259" key="12">
    <source>
        <dbReference type="Pfam" id="PF04695"/>
    </source>
</evidence>
<dbReference type="GO" id="GO:0016560">
    <property type="term" value="P:protein import into peroxisome matrix, docking"/>
    <property type="evidence" value="ECO:0007669"/>
    <property type="project" value="UniProtKB-UniRule"/>
</dbReference>
<comment type="subcellular location">
    <subcellularLocation>
        <location evidence="9 10">Peroxisome membrane</location>
    </subcellularLocation>
</comment>
<feature type="compositionally biased region" description="Pro residues" evidence="11">
    <location>
        <begin position="252"/>
        <end position="264"/>
    </location>
</feature>
<name>A0A7H8QTH1_TALRU</name>
<dbReference type="InterPro" id="IPR036388">
    <property type="entry name" value="WH-like_DNA-bd_sf"/>
</dbReference>
<feature type="compositionally biased region" description="Basic and acidic residues" evidence="11">
    <location>
        <begin position="597"/>
        <end position="632"/>
    </location>
</feature>
<evidence type="ECO:0000256" key="11">
    <source>
        <dbReference type="SAM" id="MobiDB-lite"/>
    </source>
</evidence>
<feature type="compositionally biased region" description="Basic and acidic residues" evidence="11">
    <location>
        <begin position="508"/>
        <end position="530"/>
    </location>
</feature>
<dbReference type="FunFam" id="1.10.10.10:FF:000489">
    <property type="entry name" value="Putative peroxisomal membrane anchor protein"/>
    <property type="match status" value="1"/>
</dbReference>
<feature type="compositionally biased region" description="Basic and acidic residues" evidence="11">
    <location>
        <begin position="346"/>
        <end position="358"/>
    </location>
</feature>
<dbReference type="GO" id="GO:0005102">
    <property type="term" value="F:signaling receptor binding"/>
    <property type="evidence" value="ECO:0007669"/>
    <property type="project" value="TreeGrafter"/>
</dbReference>
<feature type="region of interest" description="Disordered" evidence="11">
    <location>
        <begin position="57"/>
        <end position="78"/>
    </location>
</feature>
<evidence type="ECO:0000256" key="9">
    <source>
        <dbReference type="ARBA" id="ARBA00046271"/>
    </source>
</evidence>
<feature type="compositionally biased region" description="Low complexity" evidence="11">
    <location>
        <begin position="265"/>
        <end position="276"/>
    </location>
</feature>
<evidence type="ECO:0000313" key="13">
    <source>
        <dbReference type="EMBL" id="QKX57284.1"/>
    </source>
</evidence>
<evidence type="ECO:0000256" key="7">
    <source>
        <dbReference type="ARBA" id="ARBA00029502"/>
    </source>
</evidence>
<keyword evidence="3 10" id="KW-0653">Protein transport</keyword>
<evidence type="ECO:0000256" key="5">
    <source>
        <dbReference type="ARBA" id="ARBA00023136"/>
    </source>
</evidence>
<dbReference type="InterPro" id="IPR006785">
    <property type="entry name" value="Pex14_N"/>
</dbReference>
<feature type="region of interest" description="Disordered" evidence="11">
    <location>
        <begin position="481"/>
        <end position="571"/>
    </location>
</feature>
<accession>A0A7H8QTH1</accession>
<feature type="compositionally biased region" description="Polar residues" evidence="11">
    <location>
        <begin position="232"/>
        <end position="245"/>
    </location>
</feature>
<feature type="compositionally biased region" description="Basic and acidic residues" evidence="11">
    <location>
        <begin position="369"/>
        <end position="380"/>
    </location>
</feature>
<proteinExistence type="inferred from homology"/>
<dbReference type="RefSeq" id="XP_035343462.1">
    <property type="nucleotide sequence ID" value="XM_035487569.1"/>
</dbReference>
<dbReference type="GeneID" id="55991896"/>
<dbReference type="Gene3D" id="1.10.10.10">
    <property type="entry name" value="Winged helix-like DNA-binding domain superfamily/Winged helix DNA-binding domain"/>
    <property type="match status" value="1"/>
</dbReference>
<gene>
    <name evidence="13" type="ORF">TRUGW13939_04395</name>
</gene>
<feature type="domain" description="Peroxisome membrane anchor protein Pex14p N-terminal" evidence="12">
    <location>
        <begin position="3"/>
        <end position="47"/>
    </location>
</feature>
<dbReference type="Proteomes" id="UP000509510">
    <property type="component" value="Chromosome II"/>
</dbReference>
<dbReference type="GO" id="GO:1990429">
    <property type="term" value="C:peroxisomal importomer complex"/>
    <property type="evidence" value="ECO:0007669"/>
    <property type="project" value="TreeGrafter"/>
</dbReference>
<evidence type="ECO:0000256" key="3">
    <source>
        <dbReference type="ARBA" id="ARBA00022927"/>
    </source>
</evidence>
<keyword evidence="14" id="KW-1185">Reference proteome</keyword>
<evidence type="ECO:0000256" key="2">
    <source>
        <dbReference type="ARBA" id="ARBA00022448"/>
    </source>
</evidence>
<feature type="region of interest" description="Disordered" evidence="11">
    <location>
        <begin position="232"/>
        <end position="301"/>
    </location>
</feature>
<dbReference type="GO" id="GO:0005778">
    <property type="term" value="C:peroxisomal membrane"/>
    <property type="evidence" value="ECO:0007669"/>
    <property type="project" value="UniProtKB-SubCell"/>
</dbReference>
<evidence type="ECO:0000256" key="10">
    <source>
        <dbReference type="RuleBase" id="RU367032"/>
    </source>
</evidence>
<dbReference type="Pfam" id="PF04695">
    <property type="entry name" value="Pex14_N"/>
    <property type="match status" value="1"/>
</dbReference>
<comment type="similarity">
    <text evidence="1 10">Belongs to the peroxin-14 family.</text>
</comment>
<feature type="compositionally biased region" description="Basic and acidic residues" evidence="11">
    <location>
        <begin position="486"/>
        <end position="499"/>
    </location>
</feature>
<dbReference type="OrthoDB" id="5549158at2759"/>
<evidence type="ECO:0000256" key="4">
    <source>
        <dbReference type="ARBA" id="ARBA00023010"/>
    </source>
</evidence>
<dbReference type="PANTHER" id="PTHR23058">
    <property type="entry name" value="PEROXISOMAL MEMBRANE PROTEIN PEX14"/>
    <property type="match status" value="1"/>
</dbReference>
<dbReference type="EMBL" id="CP055899">
    <property type="protein sequence ID" value="QKX57284.1"/>
    <property type="molecule type" value="Genomic_DNA"/>
</dbReference>
<feature type="compositionally biased region" description="Low complexity" evidence="11">
    <location>
        <begin position="283"/>
        <end position="299"/>
    </location>
</feature>
<dbReference type="InterPro" id="IPR025655">
    <property type="entry name" value="PEX14"/>
</dbReference>
<feature type="compositionally biased region" description="Polar residues" evidence="11">
    <location>
        <begin position="553"/>
        <end position="569"/>
    </location>
</feature>
<dbReference type="KEGG" id="trg:TRUGW13939_04395"/>
<reference evidence="14" key="1">
    <citation type="submission" date="2020-06" db="EMBL/GenBank/DDBJ databases">
        <title>A chromosome-scale genome assembly of Talaromyces rugulosus W13939.</title>
        <authorList>
            <person name="Wang B."/>
            <person name="Guo L."/>
            <person name="Ye K."/>
            <person name="Wang L."/>
        </authorList>
    </citation>
    <scope>NUCLEOTIDE SEQUENCE [LARGE SCALE GENOMIC DNA]</scope>
    <source>
        <strain evidence="14">W13939</strain>
    </source>
</reference>
<evidence type="ECO:0000256" key="8">
    <source>
        <dbReference type="ARBA" id="ARBA00029691"/>
    </source>
</evidence>
<protein>
    <recommendedName>
        <fullName evidence="7 10">Peroxisomal membrane protein PEX14</fullName>
    </recommendedName>
    <alternativeName>
        <fullName evidence="8 10">Peroxin-14</fullName>
    </alternativeName>
</protein>
<feature type="region of interest" description="Disordered" evidence="11">
    <location>
        <begin position="315"/>
        <end position="414"/>
    </location>
</feature>
<keyword evidence="5 10" id="KW-0472">Membrane</keyword>
<evidence type="ECO:0000256" key="6">
    <source>
        <dbReference type="ARBA" id="ARBA00023140"/>
    </source>
</evidence>
<feature type="compositionally biased region" description="Acidic residues" evidence="11">
    <location>
        <begin position="535"/>
        <end position="546"/>
    </location>
</feature>
<feature type="region of interest" description="Disordered" evidence="11">
    <location>
        <begin position="177"/>
        <end position="196"/>
    </location>
</feature>
<feature type="compositionally biased region" description="Basic residues" evidence="11">
    <location>
        <begin position="359"/>
        <end position="368"/>
    </location>
</feature>
<feature type="compositionally biased region" description="Basic and acidic residues" evidence="11">
    <location>
        <begin position="392"/>
        <end position="402"/>
    </location>
</feature>
<comment type="function">
    <text evidence="10">Component of the PEX13-PEX14 docking complex, a translocon channel that specifically mediates the import of peroxisomal cargo proteins bound to PEX5 receptor. The PEX13-PEX14 docking complex forms a large import pore which can be opened to a diameter of about 9 nm. Mechanistically, PEX5 receptor along with cargo proteins associates with the PEX14 subunit of the PEX13-PEX14 docking complex in the cytosol, leading to the insertion of the receptor into the organelle membrane with the concomitant translocation of the cargo into the peroxisome matrix.</text>
</comment>
<feature type="compositionally biased region" description="Basic residues" evidence="11">
    <location>
        <begin position="381"/>
        <end position="391"/>
    </location>
</feature>
<feature type="compositionally biased region" description="Basic and acidic residues" evidence="11">
    <location>
        <begin position="322"/>
        <end position="334"/>
    </location>
</feature>
<organism evidence="13 14">
    <name type="scientific">Talaromyces rugulosus</name>
    <name type="common">Penicillium rugulosum</name>
    <dbReference type="NCBI Taxonomy" id="121627"/>
    <lineage>
        <taxon>Eukaryota</taxon>
        <taxon>Fungi</taxon>
        <taxon>Dikarya</taxon>
        <taxon>Ascomycota</taxon>
        <taxon>Pezizomycotina</taxon>
        <taxon>Eurotiomycetes</taxon>
        <taxon>Eurotiomycetidae</taxon>
        <taxon>Eurotiales</taxon>
        <taxon>Trichocomaceae</taxon>
        <taxon>Talaromyces</taxon>
        <taxon>Talaromyces sect. Islandici</taxon>
    </lineage>
</organism>
<dbReference type="AlphaFoldDB" id="A0A7H8QTH1"/>
<feature type="region of interest" description="Disordered" evidence="11">
    <location>
        <begin position="597"/>
        <end position="664"/>
    </location>
</feature>
<sequence>MAREELISSAVTFLQDPSVASSPVEKRVAFLQSKNLTQEEIDIAIARAGDGTVQTTTTTTAPVGYGQQQSPGYRSTAPPPGYGYPPYGQWQPPPEVPRRDWRDWFIMATRYVVPLIAPPTPPQLEQDKQSIDEQFTRAFALIDQLSTDTAALKTAEEARTERLDAALREVEGVVSELKSSTRRRDDDTRRISDEVKNLKESIPKALEGAREGNENRLKELGTELRSLKTLLNNRLSTASPTTTPVSGRPVGTPEPTPTPAPAPADPATQSSTAAPSIAPPSLPTAQTPTTPSTNNPLSQLGKSASIPAWQMAAANKGGTGSKMDHETSRSDGRGARRSRSRSMSPRVRDRERVRERDSHRHHHRHHRDSHATGHDDEKQERSRHRSHHHRGRDSGDRRRKEPSPVSAAPRVLPYNARHLSKHDLSRLEPIFAMYLDIQKGLAFGDLSEQELRGRWKSFVKRWNHGELAEGWYDPATFEKAASGFESKGDGPHPDEREPLPTRASEPPGDGRKDRTTSPRARTPSEARNREYNNAQDDDEDDDDDEVYGPPLPNQVTTSSNPRSGPTIPNLQDLEIQREYALEDARAAYSTAFAEHKESLRSHKDHMRTVQEEVAPRAEPGTHERKMEKRREAATANREFAAGKRGGSPAMDAAPDSELMGGGEGDLEAMKKVKEQEKKKKTEREIRREEIVRASRVEREERLAEYKKKEEETMGWLKALAKQRFG</sequence>
<keyword evidence="6 10" id="KW-0576">Peroxisome</keyword>
<keyword evidence="4" id="KW-0811">Translocation</keyword>